<comment type="similarity">
    <text evidence="2">Belongs to the actin-binding proteins ADF family. Twinfilin subfamily.</text>
</comment>
<dbReference type="OrthoDB" id="10006997at2759"/>
<dbReference type="PANTHER" id="PTHR13759">
    <property type="entry name" value="TWINFILIN"/>
    <property type="match status" value="1"/>
</dbReference>
<dbReference type="FunFam" id="3.40.20.10:FF:000042">
    <property type="entry name" value="Actin depolymerizing protein"/>
    <property type="match status" value="1"/>
</dbReference>
<keyword evidence="6" id="KW-0206">Cytoskeleton</keyword>
<evidence type="ECO:0000256" key="4">
    <source>
        <dbReference type="ARBA" id="ARBA00022737"/>
    </source>
</evidence>
<comment type="subcellular location">
    <subcellularLocation>
        <location evidence="1">Cytoplasm</location>
        <location evidence="1">Cytoskeleton</location>
    </subcellularLocation>
</comment>
<dbReference type="PANTHER" id="PTHR13759:SF1">
    <property type="entry name" value="TWINFILIN"/>
    <property type="match status" value="1"/>
</dbReference>
<dbReference type="GO" id="GO:0005884">
    <property type="term" value="C:actin filament"/>
    <property type="evidence" value="ECO:0007669"/>
    <property type="project" value="TreeGrafter"/>
</dbReference>
<dbReference type="SMART" id="SM00102">
    <property type="entry name" value="ADF"/>
    <property type="match status" value="2"/>
</dbReference>
<dbReference type="GeneID" id="18820499"/>
<feature type="domain" description="ADF-H" evidence="9">
    <location>
        <begin position="181"/>
        <end position="322"/>
    </location>
</feature>
<dbReference type="Proteomes" id="UP000008064">
    <property type="component" value="Unassembled WGS sequence"/>
</dbReference>
<dbReference type="GO" id="GO:0003785">
    <property type="term" value="F:actin monomer binding"/>
    <property type="evidence" value="ECO:0007669"/>
    <property type="project" value="TreeGrafter"/>
</dbReference>
<comment type="subunit">
    <text evidence="7">Interacts with G-actin; ADP-actin form.</text>
</comment>
<feature type="region of interest" description="Disordered" evidence="8">
    <location>
        <begin position="326"/>
        <end position="353"/>
    </location>
</feature>
<dbReference type="KEGG" id="sla:SERLADRAFT_474568"/>
<dbReference type="InterPro" id="IPR028458">
    <property type="entry name" value="Twinfilin"/>
</dbReference>
<accession>F8P554</accession>
<keyword evidence="5" id="KW-0009">Actin-binding</keyword>
<dbReference type="GO" id="GO:0030042">
    <property type="term" value="P:actin filament depolymerization"/>
    <property type="evidence" value="ECO:0007669"/>
    <property type="project" value="TreeGrafter"/>
</dbReference>
<protein>
    <recommendedName>
        <fullName evidence="9">ADF-H domain-containing protein</fullName>
    </recommendedName>
</protein>
<dbReference type="Pfam" id="PF00241">
    <property type="entry name" value="Cofilin_ADF"/>
    <property type="match status" value="2"/>
</dbReference>
<evidence type="ECO:0000256" key="1">
    <source>
        <dbReference type="ARBA" id="ARBA00004245"/>
    </source>
</evidence>
<dbReference type="InterPro" id="IPR002108">
    <property type="entry name" value="ADF-H"/>
</dbReference>
<dbReference type="SUPFAM" id="SSF55753">
    <property type="entry name" value="Actin depolymerizing proteins"/>
    <property type="match status" value="2"/>
</dbReference>
<evidence type="ECO:0000256" key="8">
    <source>
        <dbReference type="SAM" id="MobiDB-lite"/>
    </source>
</evidence>
<dbReference type="RefSeq" id="XP_007321527.1">
    <property type="nucleotide sequence ID" value="XM_007321465.1"/>
</dbReference>
<dbReference type="EMBL" id="GL945438">
    <property type="protein sequence ID" value="EGO21741.1"/>
    <property type="molecule type" value="Genomic_DNA"/>
</dbReference>
<organism>
    <name type="scientific">Serpula lacrymans var. lacrymans (strain S7.9)</name>
    <name type="common">Dry rot fungus</name>
    <dbReference type="NCBI Taxonomy" id="578457"/>
    <lineage>
        <taxon>Eukaryota</taxon>
        <taxon>Fungi</taxon>
        <taxon>Dikarya</taxon>
        <taxon>Basidiomycota</taxon>
        <taxon>Agaricomycotina</taxon>
        <taxon>Agaricomycetes</taxon>
        <taxon>Agaricomycetidae</taxon>
        <taxon>Boletales</taxon>
        <taxon>Coniophorineae</taxon>
        <taxon>Serpulaceae</taxon>
        <taxon>Serpula</taxon>
    </lineage>
</organism>
<evidence type="ECO:0000256" key="5">
    <source>
        <dbReference type="ARBA" id="ARBA00023203"/>
    </source>
</evidence>
<evidence type="ECO:0000256" key="3">
    <source>
        <dbReference type="ARBA" id="ARBA00022490"/>
    </source>
</evidence>
<dbReference type="PROSITE" id="PS51263">
    <property type="entry name" value="ADF_H"/>
    <property type="match status" value="2"/>
</dbReference>
<dbReference type="CDD" id="cd11285">
    <property type="entry name" value="ADF_Twf-N_like"/>
    <property type="match status" value="1"/>
</dbReference>
<evidence type="ECO:0000256" key="6">
    <source>
        <dbReference type="ARBA" id="ARBA00023212"/>
    </source>
</evidence>
<dbReference type="HOGENOM" id="CLU_031995_0_1_1"/>
<sequence length="353" mass="38213">MSATSGIQVSPELVESFSAAVESKQVRFIKVAIRMHDESLAPVAVIDVSGSLEEDLLQLQDLLDDKEPAYVLTRLDDPPSEWLAINYVPDSATVRDKMLYASTRNSLTKSLGSAVFTDSLFATDKTDVLPEAYAAHKRHLAAPKPLSAREQELADVKAAEREGSSSAYNGSRSRVTHIPTGPGWDWPEDVRGAVEELATHPGNRLVVLHIDPSSGSLVLGSAVDVTIDALGSSLPKSEPAYAFFAWPNTYSTSGRDIIYIYSCPSSSPVKYRMTYASGALSVFQSTNNILATAESTCALASRKIQTSDPAELGEAFIMAELGYISREDEDTNTQPQPEVVKSFAKPKGPGRRR</sequence>
<dbReference type="GO" id="GO:0051015">
    <property type="term" value="F:actin filament binding"/>
    <property type="evidence" value="ECO:0007669"/>
    <property type="project" value="TreeGrafter"/>
</dbReference>
<evidence type="ECO:0000256" key="2">
    <source>
        <dbReference type="ARBA" id="ARBA00009557"/>
    </source>
</evidence>
<dbReference type="AlphaFoldDB" id="F8P554"/>
<evidence type="ECO:0000256" key="7">
    <source>
        <dbReference type="ARBA" id="ARBA00038532"/>
    </source>
</evidence>
<name>F8P554_SERL9</name>
<evidence type="ECO:0000259" key="9">
    <source>
        <dbReference type="PROSITE" id="PS51263"/>
    </source>
</evidence>
<keyword evidence="3" id="KW-0963">Cytoplasm</keyword>
<gene>
    <name evidence="10" type="ORF">SERLADRAFT_474568</name>
</gene>
<reference evidence="10" key="1">
    <citation type="submission" date="2011-04" db="EMBL/GenBank/DDBJ databases">
        <title>Evolution of plant cell wall degrading machinery underlies the functional diversity of forest fungi.</title>
        <authorList>
            <consortium name="US DOE Joint Genome Institute (JGI-PGF)"/>
            <person name="Eastwood D.C."/>
            <person name="Floudas D."/>
            <person name="Binder M."/>
            <person name="Majcherczyk A."/>
            <person name="Schneider P."/>
            <person name="Aerts A."/>
            <person name="Asiegbu F.O."/>
            <person name="Baker S.E."/>
            <person name="Barry K."/>
            <person name="Bendiksby M."/>
            <person name="Blumentritt M."/>
            <person name="Coutinho P.M."/>
            <person name="Cullen D."/>
            <person name="Cullen D."/>
            <person name="Gathman A."/>
            <person name="Goodell B."/>
            <person name="Henrissat B."/>
            <person name="Ihrmark K."/>
            <person name="Kauserud H."/>
            <person name="Kohler A."/>
            <person name="LaButti K."/>
            <person name="Lapidus A."/>
            <person name="Lavin J.L."/>
            <person name="Lee Y.-H."/>
            <person name="Lindquist E."/>
            <person name="Lilly W."/>
            <person name="Lucas S."/>
            <person name="Morin E."/>
            <person name="Murat C."/>
            <person name="Oguiza J.A."/>
            <person name="Park J."/>
            <person name="Pisabarro A.G."/>
            <person name="Riley R."/>
            <person name="Rosling A."/>
            <person name="Salamov A."/>
            <person name="Schmidt O."/>
            <person name="Schmutz J."/>
            <person name="Skrede I."/>
            <person name="Stenlid J."/>
            <person name="Wiebenga A."/>
            <person name="Xie X."/>
            <person name="Kues U."/>
            <person name="Hibbett D.S."/>
            <person name="Hoffmeister D."/>
            <person name="Hogberg N."/>
            <person name="Martin F."/>
            <person name="Grigoriev I.V."/>
            <person name="Watkinson S.C."/>
        </authorList>
    </citation>
    <scope>NUCLEOTIDE SEQUENCE</scope>
    <source>
        <strain evidence="10">S7.9</strain>
    </source>
</reference>
<evidence type="ECO:0000313" key="10">
    <source>
        <dbReference type="EMBL" id="EGO21741.1"/>
    </source>
</evidence>
<keyword evidence="4" id="KW-0677">Repeat</keyword>
<dbReference type="GO" id="GO:0051016">
    <property type="term" value="P:barbed-end actin filament capping"/>
    <property type="evidence" value="ECO:0007669"/>
    <property type="project" value="TreeGrafter"/>
</dbReference>
<proteinExistence type="inferred from homology"/>
<dbReference type="Gene3D" id="3.40.20.10">
    <property type="entry name" value="Severin"/>
    <property type="match status" value="2"/>
</dbReference>
<dbReference type="GO" id="GO:0005737">
    <property type="term" value="C:cytoplasm"/>
    <property type="evidence" value="ECO:0007669"/>
    <property type="project" value="TreeGrafter"/>
</dbReference>
<feature type="domain" description="ADF-H" evidence="9">
    <location>
        <begin position="6"/>
        <end position="138"/>
    </location>
</feature>
<dbReference type="InterPro" id="IPR029006">
    <property type="entry name" value="ADF-H/Gelsolin-like_dom_sf"/>
</dbReference>